<evidence type="ECO:0000313" key="3">
    <source>
        <dbReference type="Proteomes" id="UP000092573"/>
    </source>
</evidence>
<evidence type="ECO:0000313" key="2">
    <source>
        <dbReference type="EMBL" id="ANS76830.1"/>
    </source>
</evidence>
<organism evidence="2 3">
    <name type="scientific">Paenibacillus yonginensis</name>
    <dbReference type="NCBI Taxonomy" id="1462996"/>
    <lineage>
        <taxon>Bacteria</taxon>
        <taxon>Bacillati</taxon>
        <taxon>Bacillota</taxon>
        <taxon>Bacilli</taxon>
        <taxon>Bacillales</taxon>
        <taxon>Paenibacillaceae</taxon>
        <taxon>Paenibacillus</taxon>
    </lineage>
</organism>
<dbReference type="RefSeq" id="WP_068699856.1">
    <property type="nucleotide sequence ID" value="NZ_CP014167.1"/>
</dbReference>
<dbReference type="AlphaFoldDB" id="A0A1B1N5W2"/>
<dbReference type="STRING" id="1462996.AWM70_21450"/>
<dbReference type="OrthoDB" id="2644473at2"/>
<feature type="region of interest" description="Disordered" evidence="1">
    <location>
        <begin position="43"/>
        <end position="71"/>
    </location>
</feature>
<reference evidence="2 3" key="1">
    <citation type="submission" date="2016-01" db="EMBL/GenBank/DDBJ databases">
        <title>Complete Genome Sequence of Paenibacillus yonginensis DCY84, a novel Plant Growth-Promoting Bacteria with Elicitation of Induced Systemic Resistance.</title>
        <authorList>
            <person name="Kim Y.J."/>
            <person name="Yang D.C."/>
            <person name="Sukweenadhi J."/>
        </authorList>
    </citation>
    <scope>NUCLEOTIDE SEQUENCE [LARGE SCALE GENOMIC DNA]</scope>
    <source>
        <strain evidence="2 3">DCY84</strain>
    </source>
</reference>
<sequence length="92" mass="10876">MYKSHVAEGRLLELHNDYVVTVQGDMISTYHRRYYMLPEEELSAEAPADPSDEKLEEAAFDRRTERKSRRERKIRWPHLSLPAFLSKDANRA</sequence>
<dbReference type="Proteomes" id="UP000092573">
    <property type="component" value="Chromosome"/>
</dbReference>
<dbReference type="EMBL" id="CP014167">
    <property type="protein sequence ID" value="ANS76830.1"/>
    <property type="molecule type" value="Genomic_DNA"/>
</dbReference>
<evidence type="ECO:0000256" key="1">
    <source>
        <dbReference type="SAM" id="MobiDB-lite"/>
    </source>
</evidence>
<protein>
    <submittedName>
        <fullName evidence="2">Uncharacterized protein</fullName>
    </submittedName>
</protein>
<gene>
    <name evidence="2" type="ORF">AWM70_21450</name>
</gene>
<proteinExistence type="predicted"/>
<accession>A0A1B1N5W2</accession>
<dbReference type="KEGG" id="pyg:AWM70_21450"/>
<feature type="compositionally biased region" description="Basic and acidic residues" evidence="1">
    <location>
        <begin position="51"/>
        <end position="64"/>
    </location>
</feature>
<name>A0A1B1N5W2_9BACL</name>
<keyword evidence="3" id="KW-1185">Reference proteome</keyword>